<evidence type="ECO:0000259" key="9">
    <source>
        <dbReference type="Pfam" id="PF05737"/>
    </source>
</evidence>
<dbReference type="GO" id="GO:0007155">
    <property type="term" value="P:cell adhesion"/>
    <property type="evidence" value="ECO:0007669"/>
    <property type="project" value="InterPro"/>
</dbReference>
<comment type="subcellular location">
    <subcellularLocation>
        <location evidence="1">Secreted</location>
        <location evidence="1">Cell wall</location>
    </subcellularLocation>
</comment>
<dbReference type="PANTHER" id="PTHR37409">
    <property type="entry name" value="RIKEN CDNA D130052B06 GENE"/>
    <property type="match status" value="1"/>
</dbReference>
<keyword evidence="2" id="KW-0134">Cell wall</keyword>
<evidence type="ECO:0000256" key="1">
    <source>
        <dbReference type="ARBA" id="ARBA00004191"/>
    </source>
</evidence>
<dbReference type="AlphaFoldDB" id="G7SES6"/>
<dbReference type="KEGG" id="ssk:SSUD12_2040"/>
<reference evidence="10 11" key="1">
    <citation type="journal article" date="2011" name="BMC Genomics">
        <title>Comparative Genomic Analysis of Streptococcus suis reveals significant genomic diversity among different serotypes.</title>
        <authorList>
            <person name="Zhang A."/>
            <person name="Yang M."/>
            <person name="Hu P."/>
            <person name="Wu J."/>
            <person name="Chen B."/>
            <person name="Hua Y."/>
            <person name="Yu J."/>
            <person name="Chen H."/>
            <person name="Xiao J."/>
            <person name="Jin M."/>
        </authorList>
    </citation>
    <scope>NUCLEOTIDE SEQUENCE [LARGE SCALE GENOMIC DNA]</scope>
    <source>
        <strain evidence="10">D12</strain>
    </source>
</reference>
<keyword evidence="10" id="KW-0176">Collagen</keyword>
<feature type="compositionally biased region" description="Low complexity" evidence="6">
    <location>
        <begin position="334"/>
        <end position="525"/>
    </location>
</feature>
<dbReference type="Pfam" id="PF00746">
    <property type="entry name" value="Gram_pos_anchor"/>
    <property type="match status" value="1"/>
</dbReference>
<dbReference type="SUPFAM" id="SSF49401">
    <property type="entry name" value="Bacterial adhesins"/>
    <property type="match status" value="2"/>
</dbReference>
<dbReference type="InterPro" id="IPR011252">
    <property type="entry name" value="Fibrogen-bd_dom1"/>
</dbReference>
<evidence type="ECO:0000256" key="6">
    <source>
        <dbReference type="SAM" id="MobiDB-lite"/>
    </source>
</evidence>
<evidence type="ECO:0000313" key="10">
    <source>
        <dbReference type="EMBL" id="AER20303.1"/>
    </source>
</evidence>
<evidence type="ECO:0000256" key="2">
    <source>
        <dbReference type="ARBA" id="ARBA00022512"/>
    </source>
</evidence>
<evidence type="ECO:0000256" key="3">
    <source>
        <dbReference type="ARBA" id="ARBA00022525"/>
    </source>
</evidence>
<dbReference type="RefSeq" id="WP_014638771.1">
    <property type="nucleotide sequence ID" value="NC_017621.1"/>
</dbReference>
<name>G7SES6_STRSU</name>
<feature type="domain" description="Gram-positive cocci surface proteins LPxTG" evidence="8">
    <location>
        <begin position="527"/>
        <end position="564"/>
    </location>
</feature>
<keyword evidence="7" id="KW-1133">Transmembrane helix</keyword>
<dbReference type="HOGENOM" id="CLU_039296_0_0_9"/>
<evidence type="ECO:0000256" key="4">
    <source>
        <dbReference type="ARBA" id="ARBA00022729"/>
    </source>
</evidence>
<dbReference type="InterPro" id="IPR019931">
    <property type="entry name" value="LPXTG_anchor"/>
</dbReference>
<feature type="domain" description="Collagen binding" evidence="9">
    <location>
        <begin position="178"/>
        <end position="299"/>
    </location>
</feature>
<dbReference type="Gene3D" id="2.60.40.1280">
    <property type="match status" value="1"/>
</dbReference>
<keyword evidence="3" id="KW-0964">Secreted</keyword>
<sequence length="568" mass="61778">MEQLLKNRFVKTLLIIFLPLLFITALFNPIKIVKAADVSSNVTSLTVSPSQINDGGKTTVRFTFDEHSQKINSGDTIRVNWQNSGTVYGSGFKKTIRLMIGGAYVGDMIISDGEAVVTFNEGVKGLQNITGWGEFEIQGRDMTQTSDEHSGTFTINSGGQSVVVTVKKGASGTVGVFYYKTGDMLPEDTEHVRWFLNINNEKAYVDSDIRIEDEIQPGQTLDLNSFDITVGGYRPGHYYGSDAINKFIKDFPGSSISVDATTGKISVLITQGYASLSNFSIMYKTKVDNSEQQTFENHTKAWYKENGKDAIEGKEFNHSVANVKADGGADGNKPTTTEEPTTTTTTEEPTTTTTTEEPTTTTTTEEPTTTTTTEEPTTTTTTEEPTTTTTTEEPTTTTTTEEPTTTTTTEEPTTTTTTEEPTTTTTTEEPTTTTTTEEPTTTTTTEEPTTTTTTEEPTKTTTTEEPTTTTTTEEPTNTTTTEEPTTTTTTEEPTTTTTTEEPTTTTTTEEPTTTTTTEEPMTTTTSEKTRKTALPSTGDKGNIWVAIAGFVALITIVVMVYYRKSKNA</sequence>
<dbReference type="Gene3D" id="2.60.40.740">
    <property type="match status" value="1"/>
</dbReference>
<evidence type="ECO:0000259" key="8">
    <source>
        <dbReference type="Pfam" id="PF00746"/>
    </source>
</evidence>
<dbReference type="InterPro" id="IPR008966">
    <property type="entry name" value="Adhesion_dom_sf"/>
</dbReference>
<keyword evidence="5" id="KW-0572">Peptidoglycan-anchor</keyword>
<gene>
    <name evidence="10" type="ORF">SSUD12_2040</name>
</gene>
<organism evidence="10 11">
    <name type="scientific">Streptococcus suis D12</name>
    <dbReference type="NCBI Taxonomy" id="1004952"/>
    <lineage>
        <taxon>Bacteria</taxon>
        <taxon>Bacillati</taxon>
        <taxon>Bacillota</taxon>
        <taxon>Bacilli</taxon>
        <taxon>Lactobacillales</taxon>
        <taxon>Streptococcaceae</taxon>
        <taxon>Streptococcus</taxon>
    </lineage>
</organism>
<evidence type="ECO:0000256" key="7">
    <source>
        <dbReference type="SAM" id="Phobius"/>
    </source>
</evidence>
<dbReference type="EMBL" id="CP002644">
    <property type="protein sequence ID" value="AER20303.1"/>
    <property type="molecule type" value="Genomic_DNA"/>
</dbReference>
<dbReference type="Proteomes" id="UP000008845">
    <property type="component" value="Chromosome"/>
</dbReference>
<protein>
    <submittedName>
        <fullName evidence="10">Collagen-binding adhesin</fullName>
    </submittedName>
</protein>
<feature type="region of interest" description="Disordered" evidence="6">
    <location>
        <begin position="323"/>
        <end position="539"/>
    </location>
</feature>
<dbReference type="PANTHER" id="PTHR37409:SF5">
    <property type="entry name" value="CELL WALL PROTEIN AWA1-LIKE"/>
    <property type="match status" value="1"/>
</dbReference>
<dbReference type="GO" id="GO:0005518">
    <property type="term" value="F:collagen binding"/>
    <property type="evidence" value="ECO:0007669"/>
    <property type="project" value="InterPro"/>
</dbReference>
<dbReference type="NCBIfam" id="TIGR01167">
    <property type="entry name" value="LPXTG_anchor"/>
    <property type="match status" value="1"/>
</dbReference>
<dbReference type="InterPro" id="IPR008456">
    <property type="entry name" value="Collagen-bd_dom"/>
</dbReference>
<dbReference type="Pfam" id="PF05737">
    <property type="entry name" value="Collagen_bind"/>
    <property type="match status" value="1"/>
</dbReference>
<evidence type="ECO:0000256" key="5">
    <source>
        <dbReference type="ARBA" id="ARBA00023088"/>
    </source>
</evidence>
<dbReference type="PATRIC" id="fig|1004952.3.peg.1990"/>
<evidence type="ECO:0000313" key="11">
    <source>
        <dbReference type="Proteomes" id="UP000008845"/>
    </source>
</evidence>
<keyword evidence="7" id="KW-0812">Transmembrane</keyword>
<feature type="transmembrane region" description="Helical" evidence="7">
    <location>
        <begin position="543"/>
        <end position="562"/>
    </location>
</feature>
<accession>G7SES6</accession>
<proteinExistence type="predicted"/>
<keyword evidence="4" id="KW-0732">Signal</keyword>
<keyword evidence="7" id="KW-0472">Membrane</keyword>